<dbReference type="PANTHER" id="PTHR21661:SF35">
    <property type="entry name" value="EPOXIDE HYDROLASE"/>
    <property type="match status" value="1"/>
</dbReference>
<dbReference type="PANTHER" id="PTHR21661">
    <property type="entry name" value="EPOXIDE HYDROLASE 1-RELATED"/>
    <property type="match status" value="1"/>
</dbReference>
<sequence>MTDTQPHPFRIDVPEAALDDLRARLAAARLPDQLPGTGWTYGVPLERLTELAEYWRTGYDWRRHERELNRFDQFTTTIDGQRVHFFHVRSPEPGALPLLLTHGWPASGAEFAELIGPLTDPRAHGGDPADAFHVVVPSIPGYGFSGPTTETGWDVTRIARAWAELMRRLGYHRYGAHGGDWGARISPELARLDGEHVMGLHLNAFVAFPDNDIDGLTEHERQVADGLSNWDGERTGYAQIQATRPQTLAYGLVDSPTGLLAWDTEWFDAYGDDVGGISADRILTMVTITWLTGTAGSSARLYREGAANWAPDKPFCPVPTGIAVFPGDATIRRFAEREHRVVHFTEFDRGGHFAALQVPDLLTGDLRAFFRGLR</sequence>
<keyword evidence="7" id="KW-1185">Reference proteome</keyword>
<keyword evidence="3 6" id="KW-0378">Hydrolase</keyword>
<dbReference type="GO" id="GO:0004301">
    <property type="term" value="F:epoxide hydrolase activity"/>
    <property type="evidence" value="ECO:0007669"/>
    <property type="project" value="TreeGrafter"/>
</dbReference>
<protein>
    <submittedName>
        <fullName evidence="6">Epoxide hydrolase</fullName>
    </submittedName>
</protein>
<evidence type="ECO:0000313" key="7">
    <source>
        <dbReference type="Proteomes" id="UP000250434"/>
    </source>
</evidence>
<dbReference type="InterPro" id="IPR029058">
    <property type="entry name" value="AB_hydrolase_fold"/>
</dbReference>
<dbReference type="EMBL" id="CP015163">
    <property type="protein sequence ID" value="AXB42618.1"/>
    <property type="molecule type" value="Genomic_DNA"/>
</dbReference>
<comment type="similarity">
    <text evidence="1">Belongs to the peptidase S33 family.</text>
</comment>
<evidence type="ECO:0000256" key="3">
    <source>
        <dbReference type="ARBA" id="ARBA00022801"/>
    </source>
</evidence>
<dbReference type="SUPFAM" id="SSF53474">
    <property type="entry name" value="alpha/beta-Hydrolases"/>
    <property type="match status" value="1"/>
</dbReference>
<dbReference type="RefSeq" id="WP_113691880.1">
    <property type="nucleotide sequence ID" value="NZ_CP015163.1"/>
</dbReference>
<dbReference type="KEGG" id="aab:A4R43_08805"/>
<reference evidence="6 7" key="1">
    <citation type="submission" date="2016-04" db="EMBL/GenBank/DDBJ databases">
        <title>Complete genome sequence and analysis of deep-sea sediment isolate, Amycolatopsis sp. WP1.</title>
        <authorList>
            <person name="Wang H."/>
            <person name="Chen S."/>
            <person name="Wu Q."/>
        </authorList>
    </citation>
    <scope>NUCLEOTIDE SEQUENCE [LARGE SCALE GENOMIC DNA]</scope>
    <source>
        <strain evidence="6 7">WP1</strain>
    </source>
</reference>
<dbReference type="Proteomes" id="UP000250434">
    <property type="component" value="Chromosome"/>
</dbReference>
<keyword evidence="2" id="KW-0058">Aromatic hydrocarbons catabolism</keyword>
<evidence type="ECO:0000313" key="6">
    <source>
        <dbReference type="EMBL" id="AXB42618.1"/>
    </source>
</evidence>
<feature type="domain" description="Epoxide hydrolase N-terminal" evidence="5">
    <location>
        <begin position="7"/>
        <end position="111"/>
    </location>
</feature>
<feature type="active site" description="Nucleophile" evidence="4">
    <location>
        <position position="180"/>
    </location>
</feature>
<dbReference type="Gene3D" id="3.40.50.1820">
    <property type="entry name" value="alpha/beta hydrolase"/>
    <property type="match status" value="1"/>
</dbReference>
<dbReference type="Pfam" id="PF06441">
    <property type="entry name" value="EHN"/>
    <property type="match status" value="1"/>
</dbReference>
<evidence type="ECO:0000256" key="1">
    <source>
        <dbReference type="ARBA" id="ARBA00010088"/>
    </source>
</evidence>
<name>A0A344L3J4_9PSEU</name>
<dbReference type="GO" id="GO:0097176">
    <property type="term" value="P:epoxide metabolic process"/>
    <property type="evidence" value="ECO:0007669"/>
    <property type="project" value="TreeGrafter"/>
</dbReference>
<dbReference type="InterPro" id="IPR000639">
    <property type="entry name" value="Epox_hydrolase-like"/>
</dbReference>
<feature type="active site" description="Proton donor" evidence="4">
    <location>
        <position position="302"/>
    </location>
</feature>
<dbReference type="PIRSF" id="PIRSF001112">
    <property type="entry name" value="Epoxide_hydrolase"/>
    <property type="match status" value="1"/>
</dbReference>
<dbReference type="PRINTS" id="PR00412">
    <property type="entry name" value="EPOXHYDRLASE"/>
</dbReference>
<evidence type="ECO:0000259" key="5">
    <source>
        <dbReference type="Pfam" id="PF06441"/>
    </source>
</evidence>
<feature type="active site" description="Proton acceptor" evidence="4">
    <location>
        <position position="352"/>
    </location>
</feature>
<accession>A0A344L3J4</accession>
<dbReference type="AlphaFoldDB" id="A0A344L3J4"/>
<dbReference type="InterPro" id="IPR016292">
    <property type="entry name" value="Epoxide_hydrolase"/>
</dbReference>
<gene>
    <name evidence="6" type="ORF">A4R43_08805</name>
</gene>
<evidence type="ECO:0000256" key="4">
    <source>
        <dbReference type="PIRSR" id="PIRSR001112-1"/>
    </source>
</evidence>
<evidence type="ECO:0000256" key="2">
    <source>
        <dbReference type="ARBA" id="ARBA00022797"/>
    </source>
</evidence>
<dbReference type="InterPro" id="IPR010497">
    <property type="entry name" value="Epoxide_hydro_N"/>
</dbReference>
<proteinExistence type="inferred from homology"/>
<dbReference type="OrthoDB" id="4654311at2"/>
<organism evidence="6 7">
    <name type="scientific">Amycolatopsis albispora</name>
    <dbReference type="NCBI Taxonomy" id="1804986"/>
    <lineage>
        <taxon>Bacteria</taxon>
        <taxon>Bacillati</taxon>
        <taxon>Actinomycetota</taxon>
        <taxon>Actinomycetes</taxon>
        <taxon>Pseudonocardiales</taxon>
        <taxon>Pseudonocardiaceae</taxon>
        <taxon>Amycolatopsis</taxon>
    </lineage>
</organism>